<keyword evidence="3" id="KW-1185">Reference proteome</keyword>
<feature type="transmembrane region" description="Helical" evidence="1">
    <location>
        <begin position="151"/>
        <end position="173"/>
    </location>
</feature>
<dbReference type="OrthoDB" id="7408924at2"/>
<keyword evidence="1" id="KW-1133">Transmembrane helix</keyword>
<keyword evidence="1" id="KW-0472">Membrane</keyword>
<dbReference type="Proteomes" id="UP000285232">
    <property type="component" value="Unassembled WGS sequence"/>
</dbReference>
<comment type="caution">
    <text evidence="2">The sequence shown here is derived from an EMBL/GenBank/DDBJ whole genome shotgun (WGS) entry which is preliminary data.</text>
</comment>
<feature type="transmembrane region" description="Helical" evidence="1">
    <location>
        <begin position="7"/>
        <end position="27"/>
    </location>
</feature>
<protein>
    <submittedName>
        <fullName evidence="2">Uncharacterized protein</fullName>
    </submittedName>
</protein>
<dbReference type="AlphaFoldDB" id="A0A419RRX7"/>
<organism evidence="2 3">
    <name type="scientific">Aurantiacibacter aquimixticola</name>
    <dbReference type="NCBI Taxonomy" id="1958945"/>
    <lineage>
        <taxon>Bacteria</taxon>
        <taxon>Pseudomonadati</taxon>
        <taxon>Pseudomonadota</taxon>
        <taxon>Alphaproteobacteria</taxon>
        <taxon>Sphingomonadales</taxon>
        <taxon>Erythrobacteraceae</taxon>
        <taxon>Aurantiacibacter</taxon>
    </lineage>
</organism>
<reference evidence="2 3" key="1">
    <citation type="journal article" date="2017" name="Int. J. Syst. Evol. Microbiol.">
        <title>Erythrobacter aquimixticola sp. nov., isolated from the junction between the ocean and a freshwater spring.</title>
        <authorList>
            <person name="Park S."/>
            <person name="Jung Y.T."/>
            <person name="Choi S.J."/>
            <person name="Yoon J.H."/>
        </authorList>
    </citation>
    <scope>NUCLEOTIDE SEQUENCE [LARGE SCALE GENOMIC DNA]</scope>
    <source>
        <strain evidence="2 3">JSSK-14</strain>
    </source>
</reference>
<sequence length="206" mass="22846">MGRYSAHIAGWSLLLSGWIISLIFALVGSRRLLRGKESVFTDATLLVIGVIGTLVLGYLCWRWRPDFTMGEPKTPRGNRMRLVLVVVVLVGVATAILGYRSDAASSDPYFLFSNSPLPVSFGLPIILIFAMVLPPLAVFSRRNVDDFGRCAHDFGLMIGMSVFMWAAPIWWLAWRIDYAPRPDAMILYVVTSAIAVGATLWKRSHG</sequence>
<feature type="transmembrane region" description="Helical" evidence="1">
    <location>
        <begin position="82"/>
        <end position="99"/>
    </location>
</feature>
<evidence type="ECO:0000313" key="2">
    <source>
        <dbReference type="EMBL" id="RJY08514.1"/>
    </source>
</evidence>
<dbReference type="RefSeq" id="WP_120047475.1">
    <property type="nucleotide sequence ID" value="NZ_RAHX01000001.1"/>
</dbReference>
<keyword evidence="1" id="KW-0812">Transmembrane</keyword>
<dbReference type="EMBL" id="RAHX01000001">
    <property type="protein sequence ID" value="RJY08514.1"/>
    <property type="molecule type" value="Genomic_DNA"/>
</dbReference>
<evidence type="ECO:0000256" key="1">
    <source>
        <dbReference type="SAM" id="Phobius"/>
    </source>
</evidence>
<feature type="transmembrane region" description="Helical" evidence="1">
    <location>
        <begin position="185"/>
        <end position="201"/>
    </location>
</feature>
<feature type="transmembrane region" description="Helical" evidence="1">
    <location>
        <begin position="39"/>
        <end position="61"/>
    </location>
</feature>
<accession>A0A419RRX7</accession>
<evidence type="ECO:0000313" key="3">
    <source>
        <dbReference type="Proteomes" id="UP000285232"/>
    </source>
</evidence>
<name>A0A419RRX7_9SPHN</name>
<gene>
    <name evidence="2" type="ORF">D6201_03300</name>
</gene>
<feature type="transmembrane region" description="Helical" evidence="1">
    <location>
        <begin position="119"/>
        <end position="139"/>
    </location>
</feature>
<proteinExistence type="predicted"/>